<dbReference type="SUPFAM" id="SSF46894">
    <property type="entry name" value="C-terminal effector domain of the bipartite response regulators"/>
    <property type="match status" value="1"/>
</dbReference>
<keyword evidence="1 3" id="KW-0597">Phosphoprotein</keyword>
<feature type="modified residue" description="4-aspartylphosphate" evidence="3">
    <location>
        <position position="54"/>
    </location>
</feature>
<dbReference type="Pfam" id="PF00072">
    <property type="entry name" value="Response_reg"/>
    <property type="match status" value="1"/>
</dbReference>
<organism evidence="6">
    <name type="scientific">Candidatus Nitricoxidivorans perseverans</name>
    <dbReference type="NCBI Taxonomy" id="2975601"/>
    <lineage>
        <taxon>Bacteria</taxon>
        <taxon>Pseudomonadati</taxon>
        <taxon>Pseudomonadota</taxon>
        <taxon>Betaproteobacteria</taxon>
        <taxon>Nitrosomonadales</taxon>
        <taxon>Sterolibacteriaceae</taxon>
        <taxon>Candidatus Nitricoxidivorans</taxon>
    </lineage>
</organism>
<evidence type="ECO:0000259" key="5">
    <source>
        <dbReference type="PROSITE" id="PS50110"/>
    </source>
</evidence>
<evidence type="ECO:0000256" key="2">
    <source>
        <dbReference type="ARBA" id="ARBA00023125"/>
    </source>
</evidence>
<keyword evidence="2" id="KW-0238">DNA-binding</keyword>
<dbReference type="SMART" id="SM00421">
    <property type="entry name" value="HTH_LUXR"/>
    <property type="match status" value="1"/>
</dbReference>
<accession>A0AA49J2C8</accession>
<dbReference type="InterPro" id="IPR011006">
    <property type="entry name" value="CheY-like_superfamily"/>
</dbReference>
<dbReference type="InterPro" id="IPR001789">
    <property type="entry name" value="Sig_transdc_resp-reg_receiver"/>
</dbReference>
<dbReference type="Proteomes" id="UP001234916">
    <property type="component" value="Chromosome"/>
</dbReference>
<evidence type="ECO:0000259" key="4">
    <source>
        <dbReference type="PROSITE" id="PS50043"/>
    </source>
</evidence>
<dbReference type="GO" id="GO:0006355">
    <property type="term" value="P:regulation of DNA-templated transcription"/>
    <property type="evidence" value="ECO:0007669"/>
    <property type="project" value="InterPro"/>
</dbReference>
<protein>
    <submittedName>
        <fullName evidence="6">Response regulator transcription factor</fullName>
    </submittedName>
</protein>
<dbReference type="SMART" id="SM00448">
    <property type="entry name" value="REC"/>
    <property type="match status" value="1"/>
</dbReference>
<gene>
    <name evidence="6" type="ORF">OHM77_06045</name>
</gene>
<dbReference type="CDD" id="cd17535">
    <property type="entry name" value="REC_NarL-like"/>
    <property type="match status" value="1"/>
</dbReference>
<dbReference type="AlphaFoldDB" id="A0AA49J2C8"/>
<feature type="domain" description="Response regulatory" evidence="5">
    <location>
        <begin position="3"/>
        <end position="119"/>
    </location>
</feature>
<dbReference type="GO" id="GO:0000160">
    <property type="term" value="P:phosphorelay signal transduction system"/>
    <property type="evidence" value="ECO:0007669"/>
    <property type="project" value="InterPro"/>
</dbReference>
<dbReference type="InterPro" id="IPR039420">
    <property type="entry name" value="WalR-like"/>
</dbReference>
<name>A0AA49J2C8_9PROT</name>
<evidence type="ECO:0000256" key="3">
    <source>
        <dbReference type="PROSITE-ProRule" id="PRU00169"/>
    </source>
</evidence>
<reference evidence="6" key="1">
    <citation type="journal article" date="2023" name="Nat. Microbiol.">
        <title>Enrichment and characterization of a nitric oxide-reducing microbial community in a continuous bioreactor.</title>
        <authorList>
            <person name="Garrido-Amador P."/>
            <person name="Stortenbeker N."/>
            <person name="Wessels H.J.C.T."/>
            <person name="Speth D.R."/>
            <person name="Garcia-Heredia I."/>
            <person name="Kartal B."/>
        </authorList>
    </citation>
    <scope>NUCLEOTIDE SEQUENCE</scope>
    <source>
        <strain evidence="6">MAG1</strain>
    </source>
</reference>
<dbReference type="PROSITE" id="PS50043">
    <property type="entry name" value="HTH_LUXR_2"/>
    <property type="match status" value="1"/>
</dbReference>
<dbReference type="Pfam" id="PF00196">
    <property type="entry name" value="GerE"/>
    <property type="match status" value="1"/>
</dbReference>
<dbReference type="GO" id="GO:0003677">
    <property type="term" value="F:DNA binding"/>
    <property type="evidence" value="ECO:0007669"/>
    <property type="project" value="UniProtKB-KW"/>
</dbReference>
<dbReference type="Gene3D" id="3.40.50.2300">
    <property type="match status" value="1"/>
</dbReference>
<proteinExistence type="predicted"/>
<dbReference type="PANTHER" id="PTHR43214:SF43">
    <property type="entry name" value="TWO-COMPONENT RESPONSE REGULATOR"/>
    <property type="match status" value="1"/>
</dbReference>
<dbReference type="InterPro" id="IPR000792">
    <property type="entry name" value="Tscrpt_reg_LuxR_C"/>
</dbReference>
<dbReference type="KEGG" id="npv:OHM77_06045"/>
<evidence type="ECO:0000256" key="1">
    <source>
        <dbReference type="ARBA" id="ARBA00022553"/>
    </source>
</evidence>
<dbReference type="SUPFAM" id="SSF52172">
    <property type="entry name" value="CheY-like"/>
    <property type="match status" value="1"/>
</dbReference>
<sequence>MIRILIVDDHAILRAGLKHLLSDFPDIVVAGEAGNGVDALALARGGSWDAMVLDMSMPGKSGIELIKQIKAENSKLPILVLSMHAEDIYAVRALRAGASGYLCKDNAELQLEHAIRKVAAGGLYITPTVAEKLAVEMLGNASATGVATDVPPHTRLSDREYQVFRDIAAGLGVTEIGNRLKLSVKTVSTHKAHIMQKMGFANTAELIQYALRHNLTGNDDGIAG</sequence>
<dbReference type="PRINTS" id="PR00038">
    <property type="entry name" value="HTHLUXR"/>
</dbReference>
<dbReference type="PROSITE" id="PS50110">
    <property type="entry name" value="RESPONSE_REGULATORY"/>
    <property type="match status" value="1"/>
</dbReference>
<dbReference type="EMBL" id="CP107246">
    <property type="protein sequence ID" value="WIM06826.1"/>
    <property type="molecule type" value="Genomic_DNA"/>
</dbReference>
<dbReference type="CDD" id="cd06170">
    <property type="entry name" value="LuxR_C_like"/>
    <property type="match status" value="1"/>
</dbReference>
<dbReference type="InterPro" id="IPR016032">
    <property type="entry name" value="Sig_transdc_resp-reg_C-effctor"/>
</dbReference>
<dbReference type="PANTHER" id="PTHR43214">
    <property type="entry name" value="TWO-COMPONENT RESPONSE REGULATOR"/>
    <property type="match status" value="1"/>
</dbReference>
<feature type="domain" description="HTH luxR-type" evidence="4">
    <location>
        <begin position="149"/>
        <end position="214"/>
    </location>
</feature>
<evidence type="ECO:0000313" key="6">
    <source>
        <dbReference type="EMBL" id="WIM06826.1"/>
    </source>
</evidence>
<dbReference type="InterPro" id="IPR058245">
    <property type="entry name" value="NreC/VraR/RcsB-like_REC"/>
</dbReference>
<dbReference type="PROSITE" id="PS00622">
    <property type="entry name" value="HTH_LUXR_1"/>
    <property type="match status" value="1"/>
</dbReference>